<dbReference type="AlphaFoldDB" id="A0AAF0EFU4"/>
<dbReference type="EMBL" id="CP119905">
    <property type="protein sequence ID" value="WFD24254.1"/>
    <property type="molecule type" value="Genomic_DNA"/>
</dbReference>
<dbReference type="Proteomes" id="UP001214415">
    <property type="component" value="Chromosome 6"/>
</dbReference>
<feature type="region of interest" description="Disordered" evidence="1">
    <location>
        <begin position="260"/>
        <end position="319"/>
    </location>
</feature>
<gene>
    <name evidence="2" type="ORF">MEQU1_002951</name>
</gene>
<evidence type="ECO:0000313" key="2">
    <source>
        <dbReference type="EMBL" id="WFD24254.1"/>
    </source>
</evidence>
<keyword evidence="3" id="KW-1185">Reference proteome</keyword>
<name>A0AAF0EFU4_9BASI</name>
<reference evidence="2" key="1">
    <citation type="submission" date="2023-03" db="EMBL/GenBank/DDBJ databases">
        <title>Mating type loci evolution in Malassezia.</title>
        <authorList>
            <person name="Coelho M.A."/>
        </authorList>
    </citation>
    <scope>NUCLEOTIDE SEQUENCE</scope>
    <source>
        <strain evidence="2">CBS 12830</strain>
    </source>
</reference>
<protein>
    <submittedName>
        <fullName evidence="2">Uncharacterized protein</fullName>
    </submittedName>
</protein>
<feature type="region of interest" description="Disordered" evidence="1">
    <location>
        <begin position="130"/>
        <end position="194"/>
    </location>
</feature>
<accession>A0AAF0EFU4</accession>
<feature type="compositionally biased region" description="Polar residues" evidence="1">
    <location>
        <begin position="167"/>
        <end position="194"/>
    </location>
</feature>
<sequence length="319" mass="33500">MNGERKANLIKLAAQGLIDSHYVDATLPHAPLQHAQATPHTPLTADNLEQIPIAEQLAPGIRMPDQVLESNPNGLHDTSTDILPSSESGMDTPGAACVPPELDPRTSIFRPGAPSTGSVFSVAVQPGTPKSIVLDPMERHTDVTVSSPAPSRSYPAESPCSEDPPSSRATTPQTSTGMQSFSLAANPSSGTDSASVIYSDAGSVMSDRSHGTSDLDVRHQERAIEAQRMQDRARLGGEVGIGGPISVPFARLRDRLHDMDAPQRSASTSATAATSPVQSPGEKLLDTPMLHSPYFPIMNTPGAPPDSEDLSHALASTLT</sequence>
<evidence type="ECO:0000313" key="3">
    <source>
        <dbReference type="Proteomes" id="UP001214415"/>
    </source>
</evidence>
<organism evidence="2 3">
    <name type="scientific">Malassezia equina</name>
    <dbReference type="NCBI Taxonomy" id="1381935"/>
    <lineage>
        <taxon>Eukaryota</taxon>
        <taxon>Fungi</taxon>
        <taxon>Dikarya</taxon>
        <taxon>Basidiomycota</taxon>
        <taxon>Ustilaginomycotina</taxon>
        <taxon>Malasseziomycetes</taxon>
        <taxon>Malasseziales</taxon>
        <taxon>Malasseziaceae</taxon>
        <taxon>Malassezia</taxon>
    </lineage>
</organism>
<evidence type="ECO:0000256" key="1">
    <source>
        <dbReference type="SAM" id="MobiDB-lite"/>
    </source>
</evidence>
<feature type="compositionally biased region" description="Low complexity" evidence="1">
    <location>
        <begin position="265"/>
        <end position="275"/>
    </location>
</feature>
<proteinExistence type="predicted"/>